<dbReference type="InterPro" id="IPR029058">
    <property type="entry name" value="AB_hydrolase_fold"/>
</dbReference>
<evidence type="ECO:0000313" key="3">
    <source>
        <dbReference type="Proteomes" id="UP000321816"/>
    </source>
</evidence>
<reference evidence="2 3" key="1">
    <citation type="submission" date="2024-01" db="EMBL/GenBank/DDBJ databases">
        <title>Complete Genome Sequence of Alkalicoccus halolimnae BZ-SZ-XJ29T, a Moderately Halophilic Bacterium Isolated from a Salt Lake.</title>
        <authorList>
            <person name="Zhao B."/>
        </authorList>
    </citation>
    <scope>NUCLEOTIDE SEQUENCE [LARGE SCALE GENOMIC DNA]</scope>
    <source>
        <strain evidence="2 3">BZ-SZ-XJ29</strain>
    </source>
</reference>
<dbReference type="PRINTS" id="PR00111">
    <property type="entry name" value="ABHYDROLASE"/>
</dbReference>
<dbReference type="Gene3D" id="3.40.50.1820">
    <property type="entry name" value="alpha/beta hydrolase"/>
    <property type="match status" value="1"/>
</dbReference>
<dbReference type="PANTHER" id="PTHR43433">
    <property type="entry name" value="HYDROLASE, ALPHA/BETA FOLD FAMILY PROTEIN"/>
    <property type="match status" value="1"/>
</dbReference>
<accession>A0A5C7FGE9</accession>
<evidence type="ECO:0000313" key="2">
    <source>
        <dbReference type="EMBL" id="WWD80438.1"/>
    </source>
</evidence>
<dbReference type="KEGG" id="ahal:FTX54_002415"/>
<dbReference type="Pfam" id="PF00561">
    <property type="entry name" value="Abhydrolase_1"/>
    <property type="match status" value="1"/>
</dbReference>
<dbReference type="OrthoDB" id="9773293at2"/>
<keyword evidence="2" id="KW-0378">Hydrolase</keyword>
<dbReference type="GO" id="GO:0016787">
    <property type="term" value="F:hydrolase activity"/>
    <property type="evidence" value="ECO:0007669"/>
    <property type="project" value="UniProtKB-KW"/>
</dbReference>
<dbReference type="SUPFAM" id="SSF53474">
    <property type="entry name" value="alpha/beta-Hydrolases"/>
    <property type="match status" value="1"/>
</dbReference>
<dbReference type="InterPro" id="IPR000073">
    <property type="entry name" value="AB_hydrolase_1"/>
</dbReference>
<name>A0A5C7FGE9_9BACI</name>
<evidence type="ECO:0000259" key="1">
    <source>
        <dbReference type="Pfam" id="PF00561"/>
    </source>
</evidence>
<protein>
    <submittedName>
        <fullName evidence="2">Alpha/beta hydrolase</fullName>
    </submittedName>
</protein>
<feature type="domain" description="AB hydrolase-1" evidence="1">
    <location>
        <begin position="24"/>
        <end position="265"/>
    </location>
</feature>
<dbReference type="PANTHER" id="PTHR43433:SF5">
    <property type="entry name" value="AB HYDROLASE-1 DOMAIN-CONTAINING PROTEIN"/>
    <property type="match status" value="1"/>
</dbReference>
<gene>
    <name evidence="2" type="ORF">FTX54_002415</name>
</gene>
<proteinExistence type="predicted"/>
<sequence>MPSLYGTFTKEGQTIEYTIHGEGPAVLMFHGGHSSCYEESGYEALLASGFSIITPSRAGYGKTSASIGRSLSEACRFYAALLSHLEIDGAHVVAASAGGPTGITFASEYPELVRSLTLQSAVTKEWLKPEDQTYKAARILFHPKTEKYTWKMISTISTVFPRFMFKQMFSSFSSLSYTEAGSRIADGDHLTLAAMNRRQRSGEGFLIDLEQTKKITPEQLEAVSCPVLIMHSRFDSSVPVSHAQHAAENMPQADLQLLDSWGHLIWLGHLAEETDEKLAAFYKNLREI</sequence>
<keyword evidence="3" id="KW-1185">Reference proteome</keyword>
<dbReference type="EMBL" id="CP144914">
    <property type="protein sequence ID" value="WWD80438.1"/>
    <property type="molecule type" value="Genomic_DNA"/>
</dbReference>
<organism evidence="2 3">
    <name type="scientific">Alkalicoccus halolimnae</name>
    <dbReference type="NCBI Taxonomy" id="1667239"/>
    <lineage>
        <taxon>Bacteria</taxon>
        <taxon>Bacillati</taxon>
        <taxon>Bacillota</taxon>
        <taxon>Bacilli</taxon>
        <taxon>Bacillales</taxon>
        <taxon>Bacillaceae</taxon>
        <taxon>Alkalicoccus</taxon>
    </lineage>
</organism>
<dbReference type="Proteomes" id="UP000321816">
    <property type="component" value="Chromosome"/>
</dbReference>
<dbReference type="AlphaFoldDB" id="A0A5C7FGE9"/>
<dbReference type="InterPro" id="IPR050471">
    <property type="entry name" value="AB_hydrolase"/>
</dbReference>
<dbReference type="RefSeq" id="WP_147803918.1">
    <property type="nucleotide sequence ID" value="NZ_CP144914.1"/>
</dbReference>